<evidence type="ECO:0000313" key="2">
    <source>
        <dbReference type="EMBL" id="KAJ3665893.1"/>
    </source>
</evidence>
<dbReference type="AlphaFoldDB" id="A0AA38IZ10"/>
<sequence length="210" mass="24609">MADMVVLRKTKHYKERRETNIDDYKTLYLVQSGIAEELGVHQSTVSKVVTFVTTRVTAKVSSWIKFPHTEQDILQALEDWQNVVMGMNISIEKDGPVSMFKRLATPKKCLQVLMPVGQVRCMILEYGKTPQFGKLCKSFRMLAYWGIRDMAWNSKHLKDEEFPEEEDEDDTDENDEDDNQNQHIPDNEMLQRARVKRDEIADIIVRRHLY</sequence>
<organism evidence="2 3">
    <name type="scientific">Zophobas morio</name>
    <dbReference type="NCBI Taxonomy" id="2755281"/>
    <lineage>
        <taxon>Eukaryota</taxon>
        <taxon>Metazoa</taxon>
        <taxon>Ecdysozoa</taxon>
        <taxon>Arthropoda</taxon>
        <taxon>Hexapoda</taxon>
        <taxon>Insecta</taxon>
        <taxon>Pterygota</taxon>
        <taxon>Neoptera</taxon>
        <taxon>Endopterygota</taxon>
        <taxon>Coleoptera</taxon>
        <taxon>Polyphaga</taxon>
        <taxon>Cucujiformia</taxon>
        <taxon>Tenebrionidae</taxon>
        <taxon>Zophobas</taxon>
    </lineage>
</organism>
<name>A0AA38IZ10_9CUCU</name>
<feature type="compositionally biased region" description="Acidic residues" evidence="1">
    <location>
        <begin position="161"/>
        <end position="179"/>
    </location>
</feature>
<dbReference type="Proteomes" id="UP001168821">
    <property type="component" value="Unassembled WGS sequence"/>
</dbReference>
<reference evidence="2" key="1">
    <citation type="journal article" date="2023" name="G3 (Bethesda)">
        <title>Whole genome assemblies of Zophobas morio and Tenebrio molitor.</title>
        <authorList>
            <person name="Kaur S."/>
            <person name="Stinson S.A."/>
            <person name="diCenzo G.C."/>
        </authorList>
    </citation>
    <scope>NUCLEOTIDE SEQUENCE</scope>
    <source>
        <strain evidence="2">QUZm001</strain>
    </source>
</reference>
<gene>
    <name evidence="2" type="ORF">Zmor_001357</name>
</gene>
<keyword evidence="3" id="KW-1185">Reference proteome</keyword>
<proteinExistence type="predicted"/>
<comment type="caution">
    <text evidence="2">The sequence shown here is derived from an EMBL/GenBank/DDBJ whole genome shotgun (WGS) entry which is preliminary data.</text>
</comment>
<feature type="region of interest" description="Disordered" evidence="1">
    <location>
        <begin position="160"/>
        <end position="192"/>
    </location>
</feature>
<evidence type="ECO:0000256" key="1">
    <source>
        <dbReference type="SAM" id="MobiDB-lite"/>
    </source>
</evidence>
<evidence type="ECO:0000313" key="3">
    <source>
        <dbReference type="Proteomes" id="UP001168821"/>
    </source>
</evidence>
<dbReference type="EMBL" id="JALNTZ010000001">
    <property type="protein sequence ID" value="KAJ3665893.1"/>
    <property type="molecule type" value="Genomic_DNA"/>
</dbReference>
<protein>
    <submittedName>
        <fullName evidence="2">Uncharacterized protein</fullName>
    </submittedName>
</protein>
<accession>A0AA38IZ10</accession>